<comment type="caution">
    <text evidence="2">The sequence shown here is derived from an EMBL/GenBank/DDBJ whole genome shotgun (WGS) entry which is preliminary data.</text>
</comment>
<feature type="region of interest" description="Disordered" evidence="1">
    <location>
        <begin position="1"/>
        <end position="49"/>
    </location>
</feature>
<proteinExistence type="predicted"/>
<dbReference type="PANTHER" id="PTHR35558">
    <property type="entry name" value="SGNH_HYDRO DOMAIN-CONTAINING PROTEIN"/>
    <property type="match status" value="1"/>
</dbReference>
<evidence type="ECO:0000313" key="3">
    <source>
        <dbReference type="Proteomes" id="UP000828390"/>
    </source>
</evidence>
<protein>
    <submittedName>
        <fullName evidence="2">Uncharacterized protein</fullName>
    </submittedName>
</protein>
<dbReference type="Proteomes" id="UP000828390">
    <property type="component" value="Unassembled WGS sequence"/>
</dbReference>
<gene>
    <name evidence="2" type="ORF">DPMN_174968</name>
</gene>
<dbReference type="PANTHER" id="PTHR35558:SF1">
    <property type="entry name" value="ENDONUCLEASE_EXONUCLEASE_PHOSPHATASE DOMAIN-CONTAINING PROTEIN"/>
    <property type="match status" value="1"/>
</dbReference>
<dbReference type="EMBL" id="JAIWYP010000009">
    <property type="protein sequence ID" value="KAH3773606.1"/>
    <property type="molecule type" value="Genomic_DNA"/>
</dbReference>
<sequence>MSGRGKGAGRKRRQQSPTTLARMKRGRQDNDENEGESLTLFDRPERPSGKVVDFEQLNGDSFSLEDPKKQNLNLSTEINNDRPQLLRCGGDNLGMLIPDNLQIKIKQNEYVNLATLIKGAVDCKETQNETLLGVDERGNIVAKPKSSTDKIVSIEQWTDAFFIFSSIYLSAHPDKTQDMLQYMFVIREAARK</sequence>
<reference evidence="2" key="1">
    <citation type="journal article" date="2019" name="bioRxiv">
        <title>The Genome of the Zebra Mussel, Dreissena polymorpha: A Resource for Invasive Species Research.</title>
        <authorList>
            <person name="McCartney M.A."/>
            <person name="Auch B."/>
            <person name="Kono T."/>
            <person name="Mallez S."/>
            <person name="Zhang Y."/>
            <person name="Obille A."/>
            <person name="Becker A."/>
            <person name="Abrahante J.E."/>
            <person name="Garbe J."/>
            <person name="Badalamenti J.P."/>
            <person name="Herman A."/>
            <person name="Mangelson H."/>
            <person name="Liachko I."/>
            <person name="Sullivan S."/>
            <person name="Sone E.D."/>
            <person name="Koren S."/>
            <person name="Silverstein K.A.T."/>
            <person name="Beckman K.B."/>
            <person name="Gohl D.M."/>
        </authorList>
    </citation>
    <scope>NUCLEOTIDE SEQUENCE</scope>
    <source>
        <strain evidence="2">Duluth1</strain>
        <tissue evidence="2">Whole animal</tissue>
    </source>
</reference>
<evidence type="ECO:0000313" key="2">
    <source>
        <dbReference type="EMBL" id="KAH3773606.1"/>
    </source>
</evidence>
<evidence type="ECO:0000256" key="1">
    <source>
        <dbReference type="SAM" id="MobiDB-lite"/>
    </source>
</evidence>
<accession>A0A9D4E7A7</accession>
<organism evidence="2 3">
    <name type="scientific">Dreissena polymorpha</name>
    <name type="common">Zebra mussel</name>
    <name type="synonym">Mytilus polymorpha</name>
    <dbReference type="NCBI Taxonomy" id="45954"/>
    <lineage>
        <taxon>Eukaryota</taxon>
        <taxon>Metazoa</taxon>
        <taxon>Spiralia</taxon>
        <taxon>Lophotrochozoa</taxon>
        <taxon>Mollusca</taxon>
        <taxon>Bivalvia</taxon>
        <taxon>Autobranchia</taxon>
        <taxon>Heteroconchia</taxon>
        <taxon>Euheterodonta</taxon>
        <taxon>Imparidentia</taxon>
        <taxon>Neoheterodontei</taxon>
        <taxon>Myida</taxon>
        <taxon>Dreissenoidea</taxon>
        <taxon>Dreissenidae</taxon>
        <taxon>Dreissena</taxon>
    </lineage>
</organism>
<name>A0A9D4E7A7_DREPO</name>
<reference evidence="2" key="2">
    <citation type="submission" date="2020-11" db="EMBL/GenBank/DDBJ databases">
        <authorList>
            <person name="McCartney M.A."/>
            <person name="Auch B."/>
            <person name="Kono T."/>
            <person name="Mallez S."/>
            <person name="Becker A."/>
            <person name="Gohl D.M."/>
            <person name="Silverstein K.A.T."/>
            <person name="Koren S."/>
            <person name="Bechman K.B."/>
            <person name="Herman A."/>
            <person name="Abrahante J.E."/>
            <person name="Garbe J."/>
        </authorList>
    </citation>
    <scope>NUCLEOTIDE SEQUENCE</scope>
    <source>
        <strain evidence="2">Duluth1</strain>
        <tissue evidence="2">Whole animal</tissue>
    </source>
</reference>
<dbReference type="AlphaFoldDB" id="A0A9D4E7A7"/>
<keyword evidence="3" id="KW-1185">Reference proteome</keyword>